<dbReference type="Proteomes" id="UP001469365">
    <property type="component" value="Unassembled WGS sequence"/>
</dbReference>
<reference evidence="8 9" key="1">
    <citation type="submission" date="2024-04" db="EMBL/GenBank/DDBJ databases">
        <title>draft genome sequnece of Paenibacillus filicis.</title>
        <authorList>
            <person name="Kim D.-U."/>
        </authorList>
    </citation>
    <scope>NUCLEOTIDE SEQUENCE [LARGE SCALE GENOMIC DNA]</scope>
    <source>
        <strain evidence="8 9">KACC14197</strain>
    </source>
</reference>
<evidence type="ECO:0000256" key="3">
    <source>
        <dbReference type="ARBA" id="ARBA00022692"/>
    </source>
</evidence>
<dbReference type="EMBL" id="JBBPCC010000001">
    <property type="protein sequence ID" value="MEK8126500.1"/>
    <property type="molecule type" value="Genomic_DNA"/>
</dbReference>
<keyword evidence="4 6" id="KW-1133">Transmembrane helix</keyword>
<dbReference type="PANTHER" id="PTHR38459:SF1">
    <property type="entry name" value="PROPHAGE BACTOPRENOL-LINKED GLUCOSE TRANSLOCASE HOMOLOG"/>
    <property type="match status" value="1"/>
</dbReference>
<protein>
    <submittedName>
        <fullName evidence="8">GtrA family protein</fullName>
    </submittedName>
</protein>
<keyword evidence="5 6" id="KW-0472">Membrane</keyword>
<sequence length="148" mass="16145">MKPTTFFTSSVFRFLLVGLLNTAIGLSVMLGLLHLAGLDYWTSTLLGTAVGACVSYLLNRTFTFKSQASYKSSLVKFILVLACCYLVAYASSSLFTNVLREFVPILSEDMSHTVAVVLGNGLYTVLNYVGQRYVVFGSGSKKTSHLET</sequence>
<evidence type="ECO:0000256" key="5">
    <source>
        <dbReference type="ARBA" id="ARBA00023136"/>
    </source>
</evidence>
<dbReference type="Pfam" id="PF04138">
    <property type="entry name" value="GtrA_DPMS_TM"/>
    <property type="match status" value="1"/>
</dbReference>
<dbReference type="InterPro" id="IPR051401">
    <property type="entry name" value="GtrA_CellWall_Glycosyl"/>
</dbReference>
<evidence type="ECO:0000313" key="9">
    <source>
        <dbReference type="Proteomes" id="UP001469365"/>
    </source>
</evidence>
<proteinExistence type="inferred from homology"/>
<name>A0ABU9DCC5_9BACL</name>
<comment type="similarity">
    <text evidence="2">Belongs to the GtrA family.</text>
</comment>
<evidence type="ECO:0000313" key="8">
    <source>
        <dbReference type="EMBL" id="MEK8126500.1"/>
    </source>
</evidence>
<feature type="domain" description="GtrA/DPMS transmembrane" evidence="7">
    <location>
        <begin position="13"/>
        <end position="136"/>
    </location>
</feature>
<gene>
    <name evidence="8" type="ORF">WMW72_01080</name>
</gene>
<accession>A0ABU9DCC5</accession>
<dbReference type="InterPro" id="IPR007267">
    <property type="entry name" value="GtrA_DPMS_TM"/>
</dbReference>
<evidence type="ECO:0000259" key="7">
    <source>
        <dbReference type="Pfam" id="PF04138"/>
    </source>
</evidence>
<feature type="transmembrane region" description="Helical" evidence="6">
    <location>
        <begin position="40"/>
        <end position="58"/>
    </location>
</feature>
<feature type="transmembrane region" description="Helical" evidence="6">
    <location>
        <begin position="110"/>
        <end position="129"/>
    </location>
</feature>
<dbReference type="RefSeq" id="WP_341413556.1">
    <property type="nucleotide sequence ID" value="NZ_JBBPCC010000001.1"/>
</dbReference>
<evidence type="ECO:0000256" key="4">
    <source>
        <dbReference type="ARBA" id="ARBA00022989"/>
    </source>
</evidence>
<feature type="transmembrane region" description="Helical" evidence="6">
    <location>
        <begin position="12"/>
        <end position="34"/>
    </location>
</feature>
<dbReference type="PANTHER" id="PTHR38459">
    <property type="entry name" value="PROPHAGE BACTOPRENOL-LINKED GLUCOSE TRANSLOCASE HOMOLOG"/>
    <property type="match status" value="1"/>
</dbReference>
<comment type="caution">
    <text evidence="8">The sequence shown here is derived from an EMBL/GenBank/DDBJ whole genome shotgun (WGS) entry which is preliminary data.</text>
</comment>
<feature type="transmembrane region" description="Helical" evidence="6">
    <location>
        <begin position="70"/>
        <end position="90"/>
    </location>
</feature>
<evidence type="ECO:0000256" key="1">
    <source>
        <dbReference type="ARBA" id="ARBA00004141"/>
    </source>
</evidence>
<evidence type="ECO:0000256" key="6">
    <source>
        <dbReference type="SAM" id="Phobius"/>
    </source>
</evidence>
<evidence type="ECO:0000256" key="2">
    <source>
        <dbReference type="ARBA" id="ARBA00009399"/>
    </source>
</evidence>
<organism evidence="8 9">
    <name type="scientific">Paenibacillus filicis</name>
    <dbReference type="NCBI Taxonomy" id="669464"/>
    <lineage>
        <taxon>Bacteria</taxon>
        <taxon>Bacillati</taxon>
        <taxon>Bacillota</taxon>
        <taxon>Bacilli</taxon>
        <taxon>Bacillales</taxon>
        <taxon>Paenibacillaceae</taxon>
        <taxon>Paenibacillus</taxon>
    </lineage>
</organism>
<keyword evidence="9" id="KW-1185">Reference proteome</keyword>
<keyword evidence="3 6" id="KW-0812">Transmembrane</keyword>
<comment type="subcellular location">
    <subcellularLocation>
        <location evidence="1">Membrane</location>
        <topology evidence="1">Multi-pass membrane protein</topology>
    </subcellularLocation>
</comment>